<evidence type="ECO:0000313" key="1">
    <source>
        <dbReference type="EMBL" id="MBP2322634.1"/>
    </source>
</evidence>
<name>A0ABS4TDZ6_9PSEU</name>
<dbReference type="CDD" id="cd02440">
    <property type="entry name" value="AdoMet_MTases"/>
    <property type="match status" value="1"/>
</dbReference>
<dbReference type="GO" id="GO:0008168">
    <property type="term" value="F:methyltransferase activity"/>
    <property type="evidence" value="ECO:0007669"/>
    <property type="project" value="UniProtKB-KW"/>
</dbReference>
<organism evidence="1 2">
    <name type="scientific">Kibdelosporangium banguiense</name>
    <dbReference type="NCBI Taxonomy" id="1365924"/>
    <lineage>
        <taxon>Bacteria</taxon>
        <taxon>Bacillati</taxon>
        <taxon>Actinomycetota</taxon>
        <taxon>Actinomycetes</taxon>
        <taxon>Pseudonocardiales</taxon>
        <taxon>Pseudonocardiaceae</taxon>
        <taxon>Kibdelosporangium</taxon>
    </lineage>
</organism>
<dbReference type="PANTHER" id="PTHR43861">
    <property type="entry name" value="TRANS-ACONITATE 2-METHYLTRANSFERASE-RELATED"/>
    <property type="match status" value="1"/>
</dbReference>
<accession>A0ABS4TDZ6</accession>
<dbReference type="EMBL" id="JAGINW010000001">
    <property type="protein sequence ID" value="MBP2322634.1"/>
    <property type="molecule type" value="Genomic_DNA"/>
</dbReference>
<keyword evidence="1" id="KW-0489">Methyltransferase</keyword>
<proteinExistence type="predicted"/>
<protein>
    <submittedName>
        <fullName evidence="1">2-polyprenyl-3-methyl-5-hydroxy-6-metoxy-1, 4-benzoquinol methylase</fullName>
    </submittedName>
</protein>
<dbReference type="InterPro" id="IPR029063">
    <property type="entry name" value="SAM-dependent_MTases_sf"/>
</dbReference>
<reference evidence="1 2" key="1">
    <citation type="submission" date="2021-03" db="EMBL/GenBank/DDBJ databases">
        <title>Sequencing the genomes of 1000 actinobacteria strains.</title>
        <authorList>
            <person name="Klenk H.-P."/>
        </authorList>
    </citation>
    <scope>NUCLEOTIDE SEQUENCE [LARGE SCALE GENOMIC DNA]</scope>
    <source>
        <strain evidence="1 2">DSM 46670</strain>
    </source>
</reference>
<gene>
    <name evidence="1" type="ORF">JOF56_003019</name>
</gene>
<dbReference type="SUPFAM" id="SSF53335">
    <property type="entry name" value="S-adenosyl-L-methionine-dependent methyltransferases"/>
    <property type="match status" value="1"/>
</dbReference>
<comment type="caution">
    <text evidence="1">The sequence shown here is derived from an EMBL/GenBank/DDBJ whole genome shotgun (WGS) entry which is preliminary data.</text>
</comment>
<evidence type="ECO:0000313" key="2">
    <source>
        <dbReference type="Proteomes" id="UP001519332"/>
    </source>
</evidence>
<dbReference type="Proteomes" id="UP001519332">
    <property type="component" value="Unassembled WGS sequence"/>
</dbReference>
<sequence>MSNEVDAYWSKCYETGRDFRMISSRAISTLLRFANTAQGGRCLDVGCGTGQLTRELYHRGFNVVGIDVSESAIDIARKLTTVSRRRLQYLHLDIECGGLSKLVNQSYDLITCKFVYALIKDKPAFLLKVHQLLAPNGAFVVITPVPEDVPAEKKMIIVASDDMSRLAREFDQTALYQEHGLICFVGRRRRVLTEAA</sequence>
<dbReference type="Gene3D" id="3.40.50.150">
    <property type="entry name" value="Vaccinia Virus protein VP39"/>
    <property type="match status" value="1"/>
</dbReference>
<dbReference type="RefSeq" id="WP_209638204.1">
    <property type="nucleotide sequence ID" value="NZ_JAGINW010000001.1"/>
</dbReference>
<keyword evidence="1" id="KW-0808">Transferase</keyword>
<dbReference type="Pfam" id="PF13489">
    <property type="entry name" value="Methyltransf_23"/>
    <property type="match status" value="1"/>
</dbReference>
<dbReference type="GO" id="GO:0032259">
    <property type="term" value="P:methylation"/>
    <property type="evidence" value="ECO:0007669"/>
    <property type="project" value="UniProtKB-KW"/>
</dbReference>
<keyword evidence="2" id="KW-1185">Reference proteome</keyword>